<name>A0A0B1R2N5_9GAMM</name>
<dbReference type="SUPFAM" id="SSF47413">
    <property type="entry name" value="lambda repressor-like DNA-binding domains"/>
    <property type="match status" value="1"/>
</dbReference>
<accession>A0A0B1R2N5</accession>
<dbReference type="Proteomes" id="UP000030853">
    <property type="component" value="Unassembled WGS sequence"/>
</dbReference>
<dbReference type="AlphaFoldDB" id="A0A0B1R2N5"/>
<evidence type="ECO:0000313" key="1">
    <source>
        <dbReference type="EMBL" id="KHJ67303.1"/>
    </source>
</evidence>
<dbReference type="EMBL" id="JTJJ01000053">
    <property type="protein sequence ID" value="KHJ67303.1"/>
    <property type="molecule type" value="Genomic_DNA"/>
</dbReference>
<organism evidence="1 2">
    <name type="scientific">Pantoea rodasii</name>
    <dbReference type="NCBI Taxonomy" id="1076549"/>
    <lineage>
        <taxon>Bacteria</taxon>
        <taxon>Pseudomonadati</taxon>
        <taxon>Pseudomonadota</taxon>
        <taxon>Gammaproteobacteria</taxon>
        <taxon>Enterobacterales</taxon>
        <taxon>Erwiniaceae</taxon>
        <taxon>Pantoea</taxon>
    </lineage>
</organism>
<evidence type="ECO:0000313" key="2">
    <source>
        <dbReference type="Proteomes" id="UP000030853"/>
    </source>
</evidence>
<reference evidence="1 2" key="1">
    <citation type="submission" date="2014-11" db="EMBL/GenBank/DDBJ databases">
        <title>Genome sequencing of Pantoea rodasii ND03.</title>
        <authorList>
            <person name="Muhamad Yunos N.Y."/>
            <person name="Chan K.-G."/>
        </authorList>
    </citation>
    <scope>NUCLEOTIDE SEQUENCE [LARGE SCALE GENOMIC DNA]</scope>
    <source>
        <strain evidence="1 2">ND03</strain>
    </source>
</reference>
<proteinExistence type="predicted"/>
<sequence>MLKQIVVAHFGGISKTAIALKISHPAVCRWGDVIPEKQAFVIERITKGKLKYDPSLYAKNNAPAALK</sequence>
<dbReference type="RefSeq" id="WP_039332503.1">
    <property type="nucleotide sequence ID" value="NZ_JTJJ01000053.1"/>
</dbReference>
<dbReference type="Gene3D" id="1.10.260.40">
    <property type="entry name" value="lambda repressor-like DNA-binding domains"/>
    <property type="match status" value="1"/>
</dbReference>
<gene>
    <name evidence="1" type="ORF">QU24_14840</name>
</gene>
<dbReference type="InterPro" id="IPR010982">
    <property type="entry name" value="Lambda_DNA-bd_dom_sf"/>
</dbReference>
<dbReference type="GO" id="GO:0003677">
    <property type="term" value="F:DNA binding"/>
    <property type="evidence" value="ECO:0007669"/>
    <property type="project" value="InterPro"/>
</dbReference>
<comment type="caution">
    <text evidence="1">The sequence shown here is derived from an EMBL/GenBank/DDBJ whole genome shotgun (WGS) entry which is preliminary data.</text>
</comment>
<protein>
    <submittedName>
        <fullName evidence="1">Regulatory protein</fullName>
    </submittedName>
</protein>
<dbReference type="Pfam" id="PF14549">
    <property type="entry name" value="P22_Cro"/>
    <property type="match status" value="1"/>
</dbReference>